<dbReference type="InterPro" id="IPR043502">
    <property type="entry name" value="DNA/RNA_pol_sf"/>
</dbReference>
<dbReference type="InterPro" id="IPR043128">
    <property type="entry name" value="Rev_trsase/Diguanyl_cyclase"/>
</dbReference>
<keyword evidence="3" id="KW-0808">Transferase</keyword>
<sequence length="395" mass="46033">MNQNFSAKELLRYLRLADLKEHKITKEDLVAKLEIASKAITEGNFDFSIHKNGLIFYTGNLVDILILRKLNDNIKRIYKDEQSNRRVIINQVTTLLPDGCPFWILRTDISKFYESVDRDRIYSKLHNDARLSYFSLWAIKRIFTNSVIAAYNGLPRGIGISATLSEIYMRKFDRYIRGCRGVYYYSRFVDDILIFSNSEDSLKEIRDHMDKNLETGLTQNISKTQIYNGSSITEKNPLEYLGYKFLIQRLKGDTKSVNISIAETKVKKIKTRLVLSFVTFLNDSDIAMLEKRLRFLTGNYSIKSSSESGHDLKAGIYYNYLHINDLSPLKELNGFYHQLLNSKAGSFGTKLTAKLPVADKIRLMKYSFKQGFKQKIYHRFTFADMKKIKECWKYE</sequence>
<dbReference type="InterPro" id="IPR000477">
    <property type="entry name" value="RT_dom"/>
</dbReference>
<protein>
    <submittedName>
        <fullName evidence="3">RNA-directed DNA polymerase</fullName>
    </submittedName>
</protein>
<accession>A0A4R0MXA9</accession>
<dbReference type="PANTHER" id="PTHR34047">
    <property type="entry name" value="NUCLEAR INTRON MATURASE 1, MITOCHONDRIAL-RELATED"/>
    <property type="match status" value="1"/>
</dbReference>
<dbReference type="CDD" id="cd01646">
    <property type="entry name" value="RT_Bac_retron_I"/>
    <property type="match status" value="1"/>
</dbReference>
<comment type="similarity">
    <text evidence="1">Belongs to the bacterial reverse transcriptase family.</text>
</comment>
<evidence type="ECO:0000313" key="3">
    <source>
        <dbReference type="EMBL" id="TCC91919.1"/>
    </source>
</evidence>
<dbReference type="PANTHER" id="PTHR34047:SF8">
    <property type="entry name" value="PROTEIN YKFC"/>
    <property type="match status" value="1"/>
</dbReference>
<keyword evidence="3" id="KW-0548">Nucleotidyltransferase</keyword>
<keyword evidence="4" id="KW-1185">Reference proteome</keyword>
<keyword evidence="3" id="KW-0695">RNA-directed DNA polymerase</keyword>
<evidence type="ECO:0000256" key="1">
    <source>
        <dbReference type="ARBA" id="ARBA00034120"/>
    </source>
</evidence>
<gene>
    <name evidence="3" type="ORF">EZ428_09225</name>
</gene>
<dbReference type="OrthoDB" id="9780724at2"/>
<dbReference type="NCBIfam" id="NF041747">
    <property type="entry name" value="Drt3a"/>
    <property type="match status" value="1"/>
</dbReference>
<organism evidence="3 4">
    <name type="scientific">Pedobacter frigiditerrae</name>
    <dbReference type="NCBI Taxonomy" id="2530452"/>
    <lineage>
        <taxon>Bacteria</taxon>
        <taxon>Pseudomonadati</taxon>
        <taxon>Bacteroidota</taxon>
        <taxon>Sphingobacteriia</taxon>
        <taxon>Sphingobacteriales</taxon>
        <taxon>Sphingobacteriaceae</taxon>
        <taxon>Pedobacter</taxon>
    </lineage>
</organism>
<dbReference type="EMBL" id="SJSK01000002">
    <property type="protein sequence ID" value="TCC91919.1"/>
    <property type="molecule type" value="Genomic_DNA"/>
</dbReference>
<reference evidence="3 4" key="1">
    <citation type="submission" date="2019-02" db="EMBL/GenBank/DDBJ databases">
        <title>Pedobacter sp. RP-1-13 sp. nov., isolated from Arctic soil.</title>
        <authorList>
            <person name="Dahal R.H."/>
        </authorList>
    </citation>
    <scope>NUCLEOTIDE SEQUENCE [LARGE SCALE GENOMIC DNA]</scope>
    <source>
        <strain evidence="3 4">RP-1-13</strain>
    </source>
</reference>
<comment type="caution">
    <text evidence="3">The sequence shown here is derived from an EMBL/GenBank/DDBJ whole genome shotgun (WGS) entry which is preliminary data.</text>
</comment>
<evidence type="ECO:0000259" key="2">
    <source>
        <dbReference type="PROSITE" id="PS50878"/>
    </source>
</evidence>
<dbReference type="Proteomes" id="UP000292884">
    <property type="component" value="Unassembled WGS sequence"/>
</dbReference>
<dbReference type="Pfam" id="PF00078">
    <property type="entry name" value="RVT_1"/>
    <property type="match status" value="1"/>
</dbReference>
<dbReference type="Gene3D" id="3.30.70.270">
    <property type="match status" value="1"/>
</dbReference>
<proteinExistence type="inferred from homology"/>
<dbReference type="SUPFAM" id="SSF56672">
    <property type="entry name" value="DNA/RNA polymerases"/>
    <property type="match status" value="1"/>
</dbReference>
<dbReference type="PROSITE" id="PS50878">
    <property type="entry name" value="RT_POL"/>
    <property type="match status" value="1"/>
</dbReference>
<name>A0A4R0MXA9_9SPHI</name>
<feature type="domain" description="Reverse transcriptase" evidence="2">
    <location>
        <begin position="1"/>
        <end position="245"/>
    </location>
</feature>
<dbReference type="RefSeq" id="WP_131552859.1">
    <property type="nucleotide sequence ID" value="NZ_SJSK01000002.1"/>
</dbReference>
<dbReference type="AlphaFoldDB" id="A0A4R0MXA9"/>
<dbReference type="GO" id="GO:0003964">
    <property type="term" value="F:RNA-directed DNA polymerase activity"/>
    <property type="evidence" value="ECO:0007669"/>
    <property type="project" value="UniProtKB-KW"/>
</dbReference>
<dbReference type="InterPro" id="IPR051083">
    <property type="entry name" value="GrpII_Intron_Splice-Mob/Def"/>
</dbReference>
<evidence type="ECO:0000313" key="4">
    <source>
        <dbReference type="Proteomes" id="UP000292884"/>
    </source>
</evidence>